<evidence type="ECO:0000313" key="1">
    <source>
        <dbReference type="EMBL" id="KFD54278.1"/>
    </source>
</evidence>
<dbReference type="Proteomes" id="UP000030764">
    <property type="component" value="Unassembled WGS sequence"/>
</dbReference>
<evidence type="ECO:0000313" key="2">
    <source>
        <dbReference type="Proteomes" id="UP000030764"/>
    </source>
</evidence>
<keyword evidence="2" id="KW-1185">Reference proteome</keyword>
<gene>
    <name evidence="1" type="ORF">M513_04820</name>
</gene>
<name>A0A085MAN2_9BILA</name>
<accession>A0A085MAN2</accession>
<dbReference type="AlphaFoldDB" id="A0A085MAN2"/>
<sequence length="73" mass="8268">MCCYTVTSQHTFGYSFIVPNHSYVNRYHAHVTKPNLQLSASTLLSLCPFTVSLYSTLIPAFRRTCTSFIITIC</sequence>
<protein>
    <submittedName>
        <fullName evidence="1">Uncharacterized protein</fullName>
    </submittedName>
</protein>
<dbReference type="EMBL" id="KL363209">
    <property type="protein sequence ID" value="KFD54278.1"/>
    <property type="molecule type" value="Genomic_DNA"/>
</dbReference>
<reference evidence="1 2" key="1">
    <citation type="journal article" date="2014" name="Nat. Genet.">
        <title>Genome and transcriptome of the porcine whipworm Trichuris suis.</title>
        <authorList>
            <person name="Jex A.R."/>
            <person name="Nejsum P."/>
            <person name="Schwarz E.M."/>
            <person name="Hu L."/>
            <person name="Young N.D."/>
            <person name="Hall R.S."/>
            <person name="Korhonen P.K."/>
            <person name="Liao S."/>
            <person name="Thamsborg S."/>
            <person name="Xia J."/>
            <person name="Xu P."/>
            <person name="Wang S."/>
            <person name="Scheerlinck J.P."/>
            <person name="Hofmann A."/>
            <person name="Sternberg P.W."/>
            <person name="Wang J."/>
            <person name="Gasser R.B."/>
        </authorList>
    </citation>
    <scope>NUCLEOTIDE SEQUENCE [LARGE SCALE GENOMIC DNA]</scope>
    <source>
        <strain evidence="1">DCEP-RM93M</strain>
    </source>
</reference>
<organism evidence="1 2">
    <name type="scientific">Trichuris suis</name>
    <name type="common">pig whipworm</name>
    <dbReference type="NCBI Taxonomy" id="68888"/>
    <lineage>
        <taxon>Eukaryota</taxon>
        <taxon>Metazoa</taxon>
        <taxon>Ecdysozoa</taxon>
        <taxon>Nematoda</taxon>
        <taxon>Enoplea</taxon>
        <taxon>Dorylaimia</taxon>
        <taxon>Trichinellida</taxon>
        <taxon>Trichuridae</taxon>
        <taxon>Trichuris</taxon>
    </lineage>
</organism>
<proteinExistence type="predicted"/>